<dbReference type="InterPro" id="IPR003661">
    <property type="entry name" value="HisK_dim/P_dom"/>
</dbReference>
<feature type="domain" description="Histidine kinase" evidence="8">
    <location>
        <begin position="234"/>
        <end position="448"/>
    </location>
</feature>
<evidence type="ECO:0000313" key="9">
    <source>
        <dbReference type="EMBL" id="NHE59613.1"/>
    </source>
</evidence>
<feature type="transmembrane region" description="Helical" evidence="7">
    <location>
        <begin position="132"/>
        <end position="150"/>
    </location>
</feature>
<dbReference type="InterPro" id="IPR048437">
    <property type="entry name" value="MASE11"/>
</dbReference>
<dbReference type="PROSITE" id="PS50109">
    <property type="entry name" value="HIS_KIN"/>
    <property type="match status" value="1"/>
</dbReference>
<dbReference type="SMART" id="SM00388">
    <property type="entry name" value="HisKA"/>
    <property type="match status" value="1"/>
</dbReference>
<proteinExistence type="predicted"/>
<sequence length="451" mass="51565">MLEKYRLFILKTCLTPHQPSGTLSYWRDYLFVSALIFVIPLCTIALIPGLYLSYLSELWGLLIFDCLAFLGFIGIAGIPGIPLSIRKWTFIAITYLAGIFLIYFLGNFGPGLLYLLSVSVFMLLVLPDKYAFVSFILNLLTCIFFGWLIYQEDLQQSYFTSTVDLQSWIAISSNLIFLSAMFSILIPKLFKGLRQSLEEQSQLETALKRQKEKLKQSLTDLETKNNELEHFTYVASHDLQEPLRMVTGFLQLLEKKYGHLLDAKGKTYINFAVDGAQRMRQLILDLLAYSRVKKINEKAEPVDFNQLLEEIKLTFRPEIKRLKAEITADTLPIVHGHSSFYFLLLQNLIGNALKYSKANIPPKIHIYLEERENDWLFQVEDNGIGIDPAYFEKIFVLFQRLHQRKDFEGTGMGLAIVKKIITSLGGEIWVKSSPGEGAVFSFTLPKMVEAA</sequence>
<evidence type="ECO:0000256" key="4">
    <source>
        <dbReference type="ARBA" id="ARBA00022679"/>
    </source>
</evidence>
<reference evidence="9 10" key="1">
    <citation type="submission" date="2020-03" db="EMBL/GenBank/DDBJ databases">
        <title>Cyclobacterium plantarum sp. nov., a marine bacterium isolated from a coastal-marine wetland.</title>
        <authorList>
            <person name="Sanchez-Porro C."/>
            <person name="Ventosa A."/>
            <person name="Amoozegar M."/>
        </authorList>
    </citation>
    <scope>NUCLEOTIDE SEQUENCE [LARGE SCALE GENOMIC DNA]</scope>
    <source>
        <strain evidence="9 10">GBPx2</strain>
    </source>
</reference>
<dbReference type="CDD" id="cd00082">
    <property type="entry name" value="HisKA"/>
    <property type="match status" value="1"/>
</dbReference>
<evidence type="ECO:0000256" key="7">
    <source>
        <dbReference type="SAM" id="Phobius"/>
    </source>
</evidence>
<evidence type="ECO:0000256" key="2">
    <source>
        <dbReference type="ARBA" id="ARBA00012438"/>
    </source>
</evidence>
<dbReference type="Proteomes" id="UP000649799">
    <property type="component" value="Unassembled WGS sequence"/>
</dbReference>
<feature type="transmembrane region" description="Helical" evidence="7">
    <location>
        <begin position="58"/>
        <end position="81"/>
    </location>
</feature>
<keyword evidence="3" id="KW-0597">Phosphoprotein</keyword>
<dbReference type="EMBL" id="JAANYN010000015">
    <property type="protein sequence ID" value="NHE59613.1"/>
    <property type="molecule type" value="Genomic_DNA"/>
</dbReference>
<evidence type="ECO:0000313" key="10">
    <source>
        <dbReference type="Proteomes" id="UP000649799"/>
    </source>
</evidence>
<feature type="coiled-coil region" evidence="6">
    <location>
        <begin position="193"/>
        <end position="231"/>
    </location>
</feature>
<dbReference type="InterPro" id="IPR003594">
    <property type="entry name" value="HATPase_dom"/>
</dbReference>
<dbReference type="InterPro" id="IPR052162">
    <property type="entry name" value="Sensor_kinase/Photoreceptor"/>
</dbReference>
<dbReference type="Pfam" id="PF02518">
    <property type="entry name" value="HATPase_c"/>
    <property type="match status" value="1"/>
</dbReference>
<comment type="caution">
    <text evidence="9">The sequence shown here is derived from an EMBL/GenBank/DDBJ whole genome shotgun (WGS) entry which is preliminary data.</text>
</comment>
<dbReference type="SUPFAM" id="SSF47384">
    <property type="entry name" value="Homodimeric domain of signal transducing histidine kinase"/>
    <property type="match status" value="1"/>
</dbReference>
<dbReference type="PANTHER" id="PTHR43304">
    <property type="entry name" value="PHYTOCHROME-LIKE PROTEIN CPH1"/>
    <property type="match status" value="1"/>
</dbReference>
<keyword evidence="4" id="KW-0808">Transferase</keyword>
<dbReference type="Pfam" id="PF00512">
    <property type="entry name" value="HisKA"/>
    <property type="match status" value="1"/>
</dbReference>
<gene>
    <name evidence="9" type="ORF">G9Q97_22620</name>
</gene>
<dbReference type="Gene3D" id="3.30.565.10">
    <property type="entry name" value="Histidine kinase-like ATPase, C-terminal domain"/>
    <property type="match status" value="1"/>
</dbReference>
<evidence type="ECO:0000259" key="8">
    <source>
        <dbReference type="PROSITE" id="PS50109"/>
    </source>
</evidence>
<keyword evidence="7" id="KW-0472">Membrane</keyword>
<dbReference type="PANTHER" id="PTHR43304:SF1">
    <property type="entry name" value="PAC DOMAIN-CONTAINING PROTEIN"/>
    <property type="match status" value="1"/>
</dbReference>
<dbReference type="InterPro" id="IPR004358">
    <property type="entry name" value="Sig_transdc_His_kin-like_C"/>
</dbReference>
<feature type="transmembrane region" description="Helical" evidence="7">
    <location>
        <begin position="29"/>
        <end position="52"/>
    </location>
</feature>
<keyword evidence="5" id="KW-0418">Kinase</keyword>
<name>A0ABX0HH26_9BACT</name>
<accession>A0ABX0HH26</accession>
<evidence type="ECO:0000256" key="1">
    <source>
        <dbReference type="ARBA" id="ARBA00000085"/>
    </source>
</evidence>
<protein>
    <recommendedName>
        <fullName evidence="2">histidine kinase</fullName>
        <ecNumber evidence="2">2.7.13.3</ecNumber>
    </recommendedName>
</protein>
<keyword evidence="7" id="KW-0812">Transmembrane</keyword>
<keyword evidence="10" id="KW-1185">Reference proteome</keyword>
<keyword evidence="7" id="KW-1133">Transmembrane helix</keyword>
<evidence type="ECO:0000256" key="3">
    <source>
        <dbReference type="ARBA" id="ARBA00022553"/>
    </source>
</evidence>
<evidence type="ECO:0000256" key="5">
    <source>
        <dbReference type="ARBA" id="ARBA00022777"/>
    </source>
</evidence>
<dbReference type="InterPro" id="IPR036890">
    <property type="entry name" value="HATPase_C_sf"/>
</dbReference>
<dbReference type="RefSeq" id="WP_166151196.1">
    <property type="nucleotide sequence ID" value="NZ_JAANYN010000015.1"/>
</dbReference>
<dbReference type="InterPro" id="IPR036097">
    <property type="entry name" value="HisK_dim/P_sf"/>
</dbReference>
<organism evidence="9 10">
    <name type="scientific">Cyclobacterium plantarum</name>
    <dbReference type="NCBI Taxonomy" id="2716263"/>
    <lineage>
        <taxon>Bacteria</taxon>
        <taxon>Pseudomonadati</taxon>
        <taxon>Bacteroidota</taxon>
        <taxon>Cytophagia</taxon>
        <taxon>Cytophagales</taxon>
        <taxon>Cyclobacteriaceae</taxon>
        <taxon>Cyclobacterium</taxon>
    </lineage>
</organism>
<feature type="transmembrane region" description="Helical" evidence="7">
    <location>
        <begin position="165"/>
        <end position="186"/>
    </location>
</feature>
<dbReference type="PRINTS" id="PR00344">
    <property type="entry name" value="BCTRLSENSOR"/>
</dbReference>
<comment type="catalytic activity">
    <reaction evidence="1">
        <text>ATP + protein L-histidine = ADP + protein N-phospho-L-histidine.</text>
        <dbReference type="EC" id="2.7.13.3"/>
    </reaction>
</comment>
<evidence type="ECO:0000256" key="6">
    <source>
        <dbReference type="SAM" id="Coils"/>
    </source>
</evidence>
<keyword evidence="6" id="KW-0175">Coiled coil</keyword>
<dbReference type="EC" id="2.7.13.3" evidence="2"/>
<dbReference type="SUPFAM" id="SSF55874">
    <property type="entry name" value="ATPase domain of HSP90 chaperone/DNA topoisomerase II/histidine kinase"/>
    <property type="match status" value="1"/>
</dbReference>
<dbReference type="SMART" id="SM00387">
    <property type="entry name" value="HATPase_c"/>
    <property type="match status" value="1"/>
</dbReference>
<dbReference type="Gene3D" id="1.10.287.130">
    <property type="match status" value="1"/>
</dbReference>
<dbReference type="InterPro" id="IPR005467">
    <property type="entry name" value="His_kinase_dom"/>
</dbReference>
<dbReference type="Pfam" id="PF20969">
    <property type="entry name" value="MASE11"/>
    <property type="match status" value="1"/>
</dbReference>